<dbReference type="SMART" id="SM00382">
    <property type="entry name" value="AAA"/>
    <property type="match status" value="1"/>
</dbReference>
<comment type="similarity">
    <text evidence="1">Belongs to the helicase family. DnaB subfamily.</text>
</comment>
<dbReference type="Gene3D" id="3.40.50.300">
    <property type="entry name" value="P-loop containing nucleotide triphosphate hydrolases"/>
    <property type="match status" value="1"/>
</dbReference>
<evidence type="ECO:0000256" key="5">
    <source>
        <dbReference type="ARBA" id="ARBA00022801"/>
    </source>
</evidence>
<evidence type="ECO:0000256" key="3">
    <source>
        <dbReference type="ARBA" id="ARBA00022705"/>
    </source>
</evidence>
<evidence type="ECO:0000256" key="9">
    <source>
        <dbReference type="ARBA" id="ARBA00023235"/>
    </source>
</evidence>
<dbReference type="SUPFAM" id="SSF52540">
    <property type="entry name" value="P-loop containing nucleoside triphosphate hydrolases"/>
    <property type="match status" value="1"/>
</dbReference>
<evidence type="ECO:0000256" key="6">
    <source>
        <dbReference type="ARBA" id="ARBA00022806"/>
    </source>
</evidence>
<dbReference type="GO" id="GO:0003677">
    <property type="term" value="F:DNA binding"/>
    <property type="evidence" value="ECO:0007669"/>
    <property type="project" value="UniProtKB-KW"/>
</dbReference>
<keyword evidence="7" id="KW-0067">ATP-binding</keyword>
<dbReference type="Pfam" id="PF03796">
    <property type="entry name" value="DnaB_C"/>
    <property type="match status" value="1"/>
</dbReference>
<comment type="caution">
    <text evidence="13">The sequence shown here is derived from an EMBL/GenBank/DDBJ whole genome shotgun (WGS) entry which is preliminary data.</text>
</comment>
<keyword evidence="9" id="KW-0413">Isomerase</keyword>
<gene>
    <name evidence="13" type="ORF">IAA84_08625</name>
</gene>
<sequence>MNLQDAMACGLYNGDAEATTLGTFIRYPQTASHADELTEADFCGENARTVFRALQGLRAKNAAIDISTAYEAVRALREAAADYAIECAKRVPSWANIGAYIAIVRDLARRRALVEIAGRIQRQALEKTDELSGTLDAARQALSDLETGRHDAVSIGGVLMNTYERLASLYEGEEKPITTGAADLDAIMGGVFPGELMVIGARPGVGKSAFGMNLAIHAAHAGAQVCVCSREMTDTQYGQRLLAQASGVDGMRMRTGKISDGDWQAISDGMTLLDGLPLTFLFQARTVEELRIEARRLHEAKQLDVLIVDYLQLMRTSQKFKEDYLRVGYISKALKEIALDLRVSVIALAQVGRSAQGKMPTMADLRSSGEIEQDADGILFLHRPDGPNDRSVDPDDKPFFEAYAQSGYQYMAIDVAKQRQGQTGTVNLLFDPAHMIYSSIERKRR</sequence>
<keyword evidence="6" id="KW-0347">Helicase</keyword>
<evidence type="ECO:0000313" key="13">
    <source>
        <dbReference type="EMBL" id="HIS93061.1"/>
    </source>
</evidence>
<evidence type="ECO:0000256" key="11">
    <source>
        <dbReference type="ARBA" id="ARBA00048954"/>
    </source>
</evidence>
<dbReference type="Pfam" id="PF00772">
    <property type="entry name" value="DnaB"/>
    <property type="match status" value="1"/>
</dbReference>
<dbReference type="AlphaFoldDB" id="A0A9D1G0V8"/>
<keyword evidence="2" id="KW-0639">Primosome</keyword>
<dbReference type="GO" id="GO:0005829">
    <property type="term" value="C:cytosol"/>
    <property type="evidence" value="ECO:0007669"/>
    <property type="project" value="TreeGrafter"/>
</dbReference>
<dbReference type="GO" id="GO:0016787">
    <property type="term" value="F:hydrolase activity"/>
    <property type="evidence" value="ECO:0007669"/>
    <property type="project" value="UniProtKB-KW"/>
</dbReference>
<dbReference type="GO" id="GO:0006269">
    <property type="term" value="P:DNA replication, synthesis of primer"/>
    <property type="evidence" value="ECO:0007669"/>
    <property type="project" value="UniProtKB-KW"/>
</dbReference>
<reference evidence="13" key="1">
    <citation type="submission" date="2020-10" db="EMBL/GenBank/DDBJ databases">
        <authorList>
            <person name="Gilroy R."/>
        </authorList>
    </citation>
    <scope>NUCLEOTIDE SEQUENCE</scope>
    <source>
        <strain evidence="13">13766</strain>
    </source>
</reference>
<proteinExistence type="inferred from homology"/>
<evidence type="ECO:0000256" key="1">
    <source>
        <dbReference type="ARBA" id="ARBA00008428"/>
    </source>
</evidence>
<keyword evidence="5" id="KW-0378">Hydrolase</keyword>
<dbReference type="GO" id="GO:1990077">
    <property type="term" value="C:primosome complex"/>
    <property type="evidence" value="ECO:0007669"/>
    <property type="project" value="UniProtKB-KW"/>
</dbReference>
<keyword evidence="8" id="KW-0238">DNA-binding</keyword>
<feature type="domain" description="SF4 helicase" evidence="12">
    <location>
        <begin position="170"/>
        <end position="444"/>
    </location>
</feature>
<dbReference type="Gene3D" id="1.10.860.10">
    <property type="entry name" value="DNAb Helicase, Chain A"/>
    <property type="match status" value="1"/>
</dbReference>
<dbReference type="InterPro" id="IPR007694">
    <property type="entry name" value="DNA_helicase_DnaB-like_C"/>
</dbReference>
<dbReference type="GO" id="GO:0005524">
    <property type="term" value="F:ATP binding"/>
    <property type="evidence" value="ECO:0007669"/>
    <property type="project" value="UniProtKB-KW"/>
</dbReference>
<dbReference type="SUPFAM" id="SSF48024">
    <property type="entry name" value="N-terminal domain of DnaB helicase"/>
    <property type="match status" value="1"/>
</dbReference>
<name>A0A9D1G0V8_9FIRM</name>
<accession>A0A9D1G0V8</accession>
<dbReference type="PANTHER" id="PTHR30153">
    <property type="entry name" value="REPLICATIVE DNA HELICASE DNAB"/>
    <property type="match status" value="1"/>
</dbReference>
<keyword evidence="3" id="KW-0235">DNA replication</keyword>
<dbReference type="GO" id="GO:0043139">
    <property type="term" value="F:5'-3' DNA helicase activity"/>
    <property type="evidence" value="ECO:0007669"/>
    <property type="project" value="UniProtKB-EC"/>
</dbReference>
<evidence type="ECO:0000256" key="10">
    <source>
        <dbReference type="ARBA" id="ARBA00044969"/>
    </source>
</evidence>
<evidence type="ECO:0000313" key="14">
    <source>
        <dbReference type="Proteomes" id="UP000824140"/>
    </source>
</evidence>
<dbReference type="Proteomes" id="UP000824140">
    <property type="component" value="Unassembled WGS sequence"/>
</dbReference>
<dbReference type="InterPro" id="IPR007693">
    <property type="entry name" value="DNA_helicase_DnaB-like_N"/>
</dbReference>
<keyword evidence="4" id="KW-0547">Nucleotide-binding</keyword>
<reference evidence="13" key="2">
    <citation type="journal article" date="2021" name="PeerJ">
        <title>Extensive microbial diversity within the chicken gut microbiome revealed by metagenomics and culture.</title>
        <authorList>
            <person name="Gilroy R."/>
            <person name="Ravi A."/>
            <person name="Getino M."/>
            <person name="Pursley I."/>
            <person name="Horton D.L."/>
            <person name="Alikhan N.F."/>
            <person name="Baker D."/>
            <person name="Gharbi K."/>
            <person name="Hall N."/>
            <person name="Watson M."/>
            <person name="Adriaenssens E.M."/>
            <person name="Foster-Nyarko E."/>
            <person name="Jarju S."/>
            <person name="Secka A."/>
            <person name="Antonio M."/>
            <person name="Oren A."/>
            <person name="Chaudhuri R.R."/>
            <person name="La Ragione R."/>
            <person name="Hildebrand F."/>
            <person name="Pallen M.J."/>
        </authorList>
    </citation>
    <scope>NUCLEOTIDE SEQUENCE</scope>
    <source>
        <strain evidence="13">13766</strain>
    </source>
</reference>
<evidence type="ECO:0000256" key="4">
    <source>
        <dbReference type="ARBA" id="ARBA00022741"/>
    </source>
</evidence>
<evidence type="ECO:0000256" key="7">
    <source>
        <dbReference type="ARBA" id="ARBA00022840"/>
    </source>
</evidence>
<evidence type="ECO:0000256" key="8">
    <source>
        <dbReference type="ARBA" id="ARBA00023125"/>
    </source>
</evidence>
<dbReference type="EMBL" id="DVJN01000172">
    <property type="protein sequence ID" value="HIS93061.1"/>
    <property type="molecule type" value="Genomic_DNA"/>
</dbReference>
<comment type="catalytic activity">
    <reaction evidence="11">
        <text>ATP + H2O = ADP + phosphate + H(+)</text>
        <dbReference type="Rhea" id="RHEA:13065"/>
        <dbReference type="ChEBI" id="CHEBI:15377"/>
        <dbReference type="ChEBI" id="CHEBI:15378"/>
        <dbReference type="ChEBI" id="CHEBI:30616"/>
        <dbReference type="ChEBI" id="CHEBI:43474"/>
        <dbReference type="ChEBI" id="CHEBI:456216"/>
        <dbReference type="EC" id="5.6.2.3"/>
    </reaction>
</comment>
<dbReference type="InterPro" id="IPR003593">
    <property type="entry name" value="AAA+_ATPase"/>
</dbReference>
<organism evidence="13 14">
    <name type="scientific">Candidatus Alectryocaccomicrobium excrementavium</name>
    <dbReference type="NCBI Taxonomy" id="2840668"/>
    <lineage>
        <taxon>Bacteria</taxon>
        <taxon>Bacillati</taxon>
        <taxon>Bacillota</taxon>
        <taxon>Clostridia</taxon>
        <taxon>Candidatus Alectryocaccomicrobium</taxon>
    </lineage>
</organism>
<dbReference type="PANTHER" id="PTHR30153:SF2">
    <property type="entry name" value="REPLICATIVE DNA HELICASE"/>
    <property type="match status" value="1"/>
</dbReference>
<dbReference type="InterPro" id="IPR016136">
    <property type="entry name" value="DNA_helicase_N/primase_C"/>
</dbReference>
<dbReference type="PROSITE" id="PS51199">
    <property type="entry name" value="SF4_HELICASE"/>
    <property type="match status" value="1"/>
</dbReference>
<dbReference type="EC" id="5.6.2.3" evidence="10"/>
<evidence type="ECO:0000256" key="2">
    <source>
        <dbReference type="ARBA" id="ARBA00022515"/>
    </source>
</evidence>
<dbReference type="InterPro" id="IPR027417">
    <property type="entry name" value="P-loop_NTPase"/>
</dbReference>
<protein>
    <recommendedName>
        <fullName evidence="10">DNA 5'-3' helicase</fullName>
        <ecNumber evidence="10">5.6.2.3</ecNumber>
    </recommendedName>
</protein>
<dbReference type="InterPro" id="IPR036185">
    <property type="entry name" value="DNA_heli_DnaB-like_N_sf"/>
</dbReference>
<evidence type="ECO:0000259" key="12">
    <source>
        <dbReference type="PROSITE" id="PS51199"/>
    </source>
</evidence>